<organism evidence="12 13">
    <name type="scientific">Trinickia symbiotica</name>
    <dbReference type="NCBI Taxonomy" id="863227"/>
    <lineage>
        <taxon>Bacteria</taxon>
        <taxon>Pseudomonadati</taxon>
        <taxon>Pseudomonadota</taxon>
        <taxon>Betaproteobacteria</taxon>
        <taxon>Burkholderiales</taxon>
        <taxon>Burkholderiaceae</taxon>
        <taxon>Trinickia</taxon>
    </lineage>
</organism>
<dbReference type="Proteomes" id="UP000235777">
    <property type="component" value="Unassembled WGS sequence"/>
</dbReference>
<dbReference type="InterPro" id="IPR003385">
    <property type="entry name" value="Glyco_hydro_77"/>
</dbReference>
<evidence type="ECO:0000256" key="1">
    <source>
        <dbReference type="ARBA" id="ARBA00000439"/>
    </source>
</evidence>
<dbReference type="PANTHER" id="PTHR32438">
    <property type="entry name" value="4-ALPHA-GLUCANOTRANSFERASE DPE1, CHLOROPLASTIC/AMYLOPLASTIC"/>
    <property type="match status" value="1"/>
</dbReference>
<dbReference type="Gene3D" id="3.20.20.80">
    <property type="entry name" value="Glycosidases"/>
    <property type="match status" value="1"/>
</dbReference>
<feature type="region of interest" description="Disordered" evidence="11">
    <location>
        <begin position="19"/>
        <end position="50"/>
    </location>
</feature>
<dbReference type="OrthoDB" id="9763489at2"/>
<dbReference type="AlphaFoldDB" id="A0A2N7X738"/>
<keyword evidence="6 10" id="KW-0808">Transferase</keyword>
<evidence type="ECO:0000256" key="4">
    <source>
        <dbReference type="ARBA" id="ARBA00020295"/>
    </source>
</evidence>
<evidence type="ECO:0000256" key="3">
    <source>
        <dbReference type="ARBA" id="ARBA00012560"/>
    </source>
</evidence>
<dbReference type="EC" id="2.4.1.25" evidence="3 10"/>
<comment type="catalytic activity">
    <reaction evidence="1 10">
        <text>Transfers a segment of a (1-&gt;4)-alpha-D-glucan to a new position in an acceptor, which may be glucose or a (1-&gt;4)-alpha-D-glucan.</text>
        <dbReference type="EC" id="2.4.1.25"/>
    </reaction>
</comment>
<reference evidence="12 13" key="1">
    <citation type="submission" date="2018-01" db="EMBL/GenBank/DDBJ databases">
        <title>Whole genome analyses suggest that Burkholderia sensu lato contains two further novel genera in the rhizoxinica-symbiotica group Mycetohabitans gen. nov., and Trinickia gen. nov.: implications for the evolution of diazotrophy and nodulation in the Burkholderiaceae.</title>
        <authorList>
            <person name="Estrada-de los Santos P."/>
            <person name="Palmer M."/>
            <person name="Chavez-Ramirez B."/>
            <person name="Beukes C."/>
            <person name="Steenkamp E.T."/>
            <person name="Hirsch A.M."/>
            <person name="Manyaka P."/>
            <person name="Maluk M."/>
            <person name="Lafos M."/>
            <person name="Crook M."/>
            <person name="Gross E."/>
            <person name="Simon M.F."/>
            <person name="Bueno dos Reis Junior F."/>
            <person name="Poole P.S."/>
            <person name="Venter S.N."/>
            <person name="James E.K."/>
        </authorList>
    </citation>
    <scope>NUCLEOTIDE SEQUENCE [LARGE SCALE GENOMIC DNA]</scope>
    <source>
        <strain evidence="12 13">JPY 581</strain>
    </source>
</reference>
<comment type="similarity">
    <text evidence="2 10">Belongs to the disproportionating enzyme family.</text>
</comment>
<evidence type="ECO:0000256" key="8">
    <source>
        <dbReference type="ARBA" id="ARBA00031423"/>
    </source>
</evidence>
<evidence type="ECO:0000256" key="9">
    <source>
        <dbReference type="ARBA" id="ARBA00031501"/>
    </source>
</evidence>
<evidence type="ECO:0000256" key="10">
    <source>
        <dbReference type="RuleBase" id="RU361207"/>
    </source>
</evidence>
<evidence type="ECO:0000256" key="2">
    <source>
        <dbReference type="ARBA" id="ARBA00005684"/>
    </source>
</evidence>
<dbReference type="GO" id="GO:0004134">
    <property type="term" value="F:4-alpha-glucanotransferase activity"/>
    <property type="evidence" value="ECO:0007669"/>
    <property type="project" value="UniProtKB-EC"/>
</dbReference>
<dbReference type="STRING" id="863227.GCA_000373005_01241"/>
<dbReference type="GO" id="GO:0005975">
    <property type="term" value="P:carbohydrate metabolic process"/>
    <property type="evidence" value="ECO:0007669"/>
    <property type="project" value="InterPro"/>
</dbReference>
<evidence type="ECO:0000313" key="12">
    <source>
        <dbReference type="EMBL" id="PMS37444.1"/>
    </source>
</evidence>
<dbReference type="PANTHER" id="PTHR32438:SF5">
    <property type="entry name" value="4-ALPHA-GLUCANOTRANSFERASE DPE1, CHLOROPLASTIC_AMYLOPLASTIC"/>
    <property type="match status" value="1"/>
</dbReference>
<dbReference type="NCBIfam" id="TIGR00217">
    <property type="entry name" value="malQ"/>
    <property type="match status" value="1"/>
</dbReference>
<evidence type="ECO:0000256" key="11">
    <source>
        <dbReference type="SAM" id="MobiDB-lite"/>
    </source>
</evidence>
<dbReference type="EMBL" id="PNYC01000004">
    <property type="protein sequence ID" value="PMS37444.1"/>
    <property type="molecule type" value="Genomic_DNA"/>
</dbReference>
<dbReference type="InterPro" id="IPR017853">
    <property type="entry name" value="GH"/>
</dbReference>
<proteinExistence type="inferred from homology"/>
<evidence type="ECO:0000256" key="5">
    <source>
        <dbReference type="ARBA" id="ARBA00022676"/>
    </source>
</evidence>
<dbReference type="SUPFAM" id="SSF51445">
    <property type="entry name" value="(Trans)glycosidases"/>
    <property type="match status" value="1"/>
</dbReference>
<keyword evidence="7 10" id="KW-0119">Carbohydrate metabolism</keyword>
<evidence type="ECO:0000256" key="6">
    <source>
        <dbReference type="ARBA" id="ARBA00022679"/>
    </source>
</evidence>
<evidence type="ECO:0000256" key="7">
    <source>
        <dbReference type="ARBA" id="ARBA00023277"/>
    </source>
</evidence>
<dbReference type="Pfam" id="PF02446">
    <property type="entry name" value="Glyco_hydro_77"/>
    <property type="match status" value="1"/>
</dbReference>
<keyword evidence="13" id="KW-1185">Reference proteome</keyword>
<protein>
    <recommendedName>
        <fullName evidence="4 10">4-alpha-glucanotransferase</fullName>
        <ecNumber evidence="3 10">2.4.1.25</ecNumber>
    </recommendedName>
    <alternativeName>
        <fullName evidence="8 10">Amylomaltase</fullName>
    </alternativeName>
    <alternativeName>
        <fullName evidence="9 10">Disproportionating enzyme</fullName>
    </alternativeName>
</protein>
<evidence type="ECO:0000313" key="13">
    <source>
        <dbReference type="Proteomes" id="UP000235777"/>
    </source>
</evidence>
<keyword evidence="5 10" id="KW-0328">Glycosyltransferase</keyword>
<name>A0A2N7X738_9BURK</name>
<accession>A0A2N7X738</accession>
<gene>
    <name evidence="12" type="primary">malQ</name>
    <name evidence="12" type="ORF">C0Z20_08010</name>
</gene>
<comment type="caution">
    <text evidence="12">The sequence shown here is derived from an EMBL/GenBank/DDBJ whole genome shotgun (WGS) entry which is preliminary data.</text>
</comment>
<sequence length="773" mass="83240">MHRVADRRRQQLRIAARFARASAAGEQRVNAPTQPPTPAPSPESRRSARSARQAIERVATRAGFSVHWEDAHRRKRRVPSETLAALLAALGLPCATREEAAESLAALDAEHQHGALPPLVTAECDRAIALPAAAIEAGTRYRIELESGEVIDGRLSAPRAQSALLAPIAEPGYHQLVLNDRHITLAVAPSRCHTVSDACLAAGVEGGEAPALWGIGAQLYGLRRAGDGGIGDYSALAAFAAESARRGAHALAISPAHAMFSADPGKFSPYSPSSRLFLNVAHIDPAAVLGDEALRETLDALGAGAAWAALESEPLVDWPRAVTLRLKVLRALFDRFRAHDCNQRSPLAAQFDAFCAQGGRALEDHARFEALDARQRAEHGQTHWRRWPAELTDPRRAEVDAFAREHRQEIDFHLFMQWLAAAGLSEAQRAARDAGMAIGLVADLAVGCDGAGSHAWSYRDDMLEGVSVGAPPDLFNQAGQAWGLTTFSPRAMRNQGFTAFIDMLRATFAHAGGLRIDHVLGLRRLWLVPEGASPADGAYLSYPIDDLLRLIALESWRHRAIVIGEDLGTVPAGLRDRLAEHGLLGMRVLWFERNEEDGGFRAPEQWGASSVAMTTTHDLPTVAGWWEGHDIEWRSRIGQTAARPDGKDPVAVAQAERATDREALWHALQQAGIAARDVGAPPLEEPPVDEALAFVASTPTPLALYPLEDLLGLAEQPNLPGSIDEHPNWRRRVGAPVDALFADAAFADRLLAIARVRASAAGGPAAPEPPRAS</sequence>